<proteinExistence type="predicted"/>
<dbReference type="AlphaFoldDB" id="A0A6P8YAH4"/>
<evidence type="ECO:0000256" key="1">
    <source>
        <dbReference type="ARBA" id="ARBA00004123"/>
    </source>
</evidence>
<dbReference type="GO" id="GO:0001228">
    <property type="term" value="F:DNA-binding transcription activator activity, RNA polymerase II-specific"/>
    <property type="evidence" value="ECO:0007669"/>
    <property type="project" value="TreeGrafter"/>
</dbReference>
<dbReference type="PROSITE" id="PS50118">
    <property type="entry name" value="HMG_BOX_2"/>
    <property type="match status" value="1"/>
</dbReference>
<dbReference type="RefSeq" id="XP_034230752.1">
    <property type="nucleotide sequence ID" value="XM_034374861.1"/>
</dbReference>
<gene>
    <name evidence="7" type="primary">LOC117639316</name>
</gene>
<dbReference type="GO" id="GO:0007420">
    <property type="term" value="P:brain development"/>
    <property type="evidence" value="ECO:0007669"/>
    <property type="project" value="TreeGrafter"/>
</dbReference>
<evidence type="ECO:0000259" key="5">
    <source>
        <dbReference type="PROSITE" id="PS50118"/>
    </source>
</evidence>
<dbReference type="InterPro" id="IPR050140">
    <property type="entry name" value="SRY-related_HMG-box_TF-like"/>
</dbReference>
<evidence type="ECO:0000313" key="7">
    <source>
        <dbReference type="RefSeq" id="XP_034230752.1"/>
    </source>
</evidence>
<dbReference type="GO" id="GO:0005634">
    <property type="term" value="C:nucleus"/>
    <property type="evidence" value="ECO:0007669"/>
    <property type="project" value="UniProtKB-SubCell"/>
</dbReference>
<dbReference type="InterPro" id="IPR036910">
    <property type="entry name" value="HMG_box_dom_sf"/>
</dbReference>
<comment type="subcellular location">
    <subcellularLocation>
        <location evidence="1">Nucleus</location>
    </subcellularLocation>
</comment>
<protein>
    <submittedName>
        <fullName evidence="7">Transcription factor Sox-21-B-like</fullName>
    </submittedName>
</protein>
<dbReference type="SUPFAM" id="SSF47095">
    <property type="entry name" value="HMG-box"/>
    <property type="match status" value="1"/>
</dbReference>
<name>A0A6P8YAH4_THRPL</name>
<dbReference type="GO" id="GO:0030182">
    <property type="term" value="P:neuron differentiation"/>
    <property type="evidence" value="ECO:0007669"/>
    <property type="project" value="TreeGrafter"/>
</dbReference>
<dbReference type="GO" id="GO:0000978">
    <property type="term" value="F:RNA polymerase II cis-regulatory region sequence-specific DNA binding"/>
    <property type="evidence" value="ECO:0007669"/>
    <property type="project" value="TreeGrafter"/>
</dbReference>
<dbReference type="KEGG" id="tpal:117639316"/>
<evidence type="ECO:0000313" key="6">
    <source>
        <dbReference type="Proteomes" id="UP000515158"/>
    </source>
</evidence>
<evidence type="ECO:0000256" key="2">
    <source>
        <dbReference type="ARBA" id="ARBA00023125"/>
    </source>
</evidence>
<dbReference type="PANTHER" id="PTHR10270:SF324">
    <property type="entry name" value="SOX DOMAIN-CONTAINING PROTEIN DICHAETE-RELATED"/>
    <property type="match status" value="1"/>
</dbReference>
<feature type="domain" description="HMG box" evidence="5">
    <location>
        <begin position="1"/>
        <end position="65"/>
    </location>
</feature>
<evidence type="ECO:0000256" key="4">
    <source>
        <dbReference type="PROSITE-ProRule" id="PRU00267"/>
    </source>
</evidence>
<organism evidence="7">
    <name type="scientific">Thrips palmi</name>
    <name type="common">Melon thrips</name>
    <dbReference type="NCBI Taxonomy" id="161013"/>
    <lineage>
        <taxon>Eukaryota</taxon>
        <taxon>Metazoa</taxon>
        <taxon>Ecdysozoa</taxon>
        <taxon>Arthropoda</taxon>
        <taxon>Hexapoda</taxon>
        <taxon>Insecta</taxon>
        <taxon>Pterygota</taxon>
        <taxon>Neoptera</taxon>
        <taxon>Paraneoptera</taxon>
        <taxon>Thysanoptera</taxon>
        <taxon>Terebrantia</taxon>
        <taxon>Thripoidea</taxon>
        <taxon>Thripidae</taxon>
        <taxon>Thrips</taxon>
    </lineage>
</organism>
<keyword evidence="2 4" id="KW-0238">DNA-binding</keyword>
<dbReference type="GeneID" id="117639316"/>
<dbReference type="FunFam" id="1.10.30.10:FF:000002">
    <property type="entry name" value="transcription factor Sox-2"/>
    <property type="match status" value="1"/>
</dbReference>
<dbReference type="Proteomes" id="UP000515158">
    <property type="component" value="Unplaced"/>
</dbReference>
<dbReference type="PANTHER" id="PTHR10270">
    <property type="entry name" value="SOX TRANSCRIPTION FACTOR"/>
    <property type="match status" value="1"/>
</dbReference>
<dbReference type="OrthoDB" id="6247875at2759"/>
<dbReference type="GO" id="GO:0000122">
    <property type="term" value="P:negative regulation of transcription by RNA polymerase II"/>
    <property type="evidence" value="ECO:0007669"/>
    <property type="project" value="TreeGrafter"/>
</dbReference>
<feature type="DNA-binding region" description="HMG box" evidence="4">
    <location>
        <begin position="1"/>
        <end position="65"/>
    </location>
</feature>
<dbReference type="InParanoid" id="A0A6P8YAH4"/>
<dbReference type="SMART" id="SM00398">
    <property type="entry name" value="HMG"/>
    <property type="match status" value="1"/>
</dbReference>
<accession>A0A6P8YAH4</accession>
<dbReference type="Pfam" id="PF00505">
    <property type="entry name" value="HMG_box"/>
    <property type="match status" value="1"/>
</dbReference>
<evidence type="ECO:0000256" key="3">
    <source>
        <dbReference type="ARBA" id="ARBA00023242"/>
    </source>
</evidence>
<dbReference type="CDD" id="cd22028">
    <property type="entry name" value="HMG-box_SoxA_SoxB_SoxG"/>
    <property type="match status" value="1"/>
</dbReference>
<keyword evidence="3 4" id="KW-0539">Nucleus</keyword>
<dbReference type="InterPro" id="IPR009071">
    <property type="entry name" value="HMG_box_dom"/>
</dbReference>
<keyword evidence="6" id="KW-1185">Reference proteome</keyword>
<reference evidence="7" key="1">
    <citation type="submission" date="2025-08" db="UniProtKB">
        <authorList>
            <consortium name="RefSeq"/>
        </authorList>
    </citation>
    <scope>IDENTIFICATION</scope>
    <source>
        <tissue evidence="7">Total insect</tissue>
    </source>
</reference>
<sequence length="306" mass="33879">MNAFMVWSRLQRRKISQENPKMHNSEISKRLGAEWKLLSVTDKRPFIDEAKRLRDVHLKKYPDYKYRPRRKQKTVKSQGYPYSIPYPSVQMDALRAGMGGMGQMGQYYGPAYGSLSASMAAAAAAAAAQHGGMSGLTAPAQVVSIDAMAKYTLEAEKYRTQYLPPSSLAMYSTADSTKYGVDSGPGGGLPGQRPSPSYLDSTSAFTKAYLESSKMYMEASKAYASDHGGLLRPAPGHGMGHASHYPLDIQRVSTPRQPNQRIHCYGLTPQLRLRHKGWAKIFMIQYPKGCQLAPAYSRCTFLDSKA</sequence>
<dbReference type="Gene3D" id="1.10.30.10">
    <property type="entry name" value="High mobility group box domain"/>
    <property type="match status" value="1"/>
</dbReference>